<sequence length="149" mass="17125">MCKGHQLFFFHFTRCKAHRMEQSQEQENKKMGHNEMMRAQDEDPSTMDQSNSATPVSIEGKGAKQKVPVKYIANPARRHVTFAKRRHGIMKKAYELSVLTGANVLLLILSKSGLVYTFTTPKLERIVREQEGKRLIRQCLQEETMGETT</sequence>
<dbReference type="CDD" id="cd00266">
    <property type="entry name" value="MADS_SRF_like"/>
    <property type="match status" value="1"/>
</dbReference>
<evidence type="ECO:0000256" key="6">
    <source>
        <dbReference type="ARBA" id="ARBA00023242"/>
    </source>
</evidence>
<feature type="compositionally biased region" description="Polar residues" evidence="7">
    <location>
        <begin position="46"/>
        <end position="55"/>
    </location>
</feature>
<dbReference type="GO" id="GO:0045944">
    <property type="term" value="P:positive regulation of transcription by RNA polymerase II"/>
    <property type="evidence" value="ECO:0007669"/>
    <property type="project" value="EnsemblFungi"/>
</dbReference>
<dbReference type="GO" id="GO:1900081">
    <property type="term" value="P:regulation of arginine catabolic process"/>
    <property type="evidence" value="ECO:0007669"/>
    <property type="project" value="EnsemblFungi"/>
</dbReference>
<dbReference type="InterPro" id="IPR002100">
    <property type="entry name" value="TF_MADSbox"/>
</dbReference>
<dbReference type="OrthoDB" id="2284405at2759"/>
<evidence type="ECO:0000256" key="4">
    <source>
        <dbReference type="ARBA" id="ARBA00023125"/>
    </source>
</evidence>
<evidence type="ECO:0000256" key="1">
    <source>
        <dbReference type="ARBA" id="ARBA00004123"/>
    </source>
</evidence>
<accession>G8ZQD5</accession>
<comment type="subcellular location">
    <subcellularLocation>
        <location evidence="1">Nucleus</location>
    </subcellularLocation>
</comment>
<dbReference type="GO" id="GO:0046983">
    <property type="term" value="F:protein dimerization activity"/>
    <property type="evidence" value="ECO:0007669"/>
    <property type="project" value="InterPro"/>
</dbReference>
<gene>
    <name evidence="9" type="primary">TDEL0B07000</name>
    <name evidence="9" type="ORF">TDEL_0B07000</name>
</gene>
<keyword evidence="4" id="KW-0238">DNA-binding</keyword>
<dbReference type="InterPro" id="IPR050142">
    <property type="entry name" value="MADS-box/MEF2_TF"/>
</dbReference>
<dbReference type="GeneID" id="11500219"/>
<dbReference type="FunFam" id="3.40.1810.10:FF:000002">
    <property type="entry name" value="Serum response factor b"/>
    <property type="match status" value="1"/>
</dbReference>
<keyword evidence="3" id="KW-0805">Transcription regulation</keyword>
<dbReference type="InterPro" id="IPR036879">
    <property type="entry name" value="TF_MADSbox_sf"/>
</dbReference>
<feature type="domain" description="MADS-box" evidence="8">
    <location>
        <begin position="62"/>
        <end position="122"/>
    </location>
</feature>
<dbReference type="PROSITE" id="PS50066">
    <property type="entry name" value="MADS_BOX_2"/>
    <property type="match status" value="1"/>
</dbReference>
<name>G8ZQD5_TORDE</name>
<dbReference type="KEGG" id="tdl:TDEL_0B07000"/>
<dbReference type="EMBL" id="HE616743">
    <property type="protein sequence ID" value="CCE90829.1"/>
    <property type="molecule type" value="Genomic_DNA"/>
</dbReference>
<dbReference type="eggNOG" id="KOG0015">
    <property type="taxonomic scope" value="Eukaryota"/>
</dbReference>
<dbReference type="Pfam" id="PF00319">
    <property type="entry name" value="SRF-TF"/>
    <property type="match status" value="1"/>
</dbReference>
<keyword evidence="6" id="KW-0539">Nucleus</keyword>
<dbReference type="Gene3D" id="3.40.1810.10">
    <property type="entry name" value="Transcription factor, MADS-box"/>
    <property type="match status" value="1"/>
</dbReference>
<dbReference type="PANTHER" id="PTHR48019">
    <property type="entry name" value="SERUM RESPONSE FACTOR HOMOLOG"/>
    <property type="match status" value="1"/>
</dbReference>
<feature type="region of interest" description="Disordered" evidence="7">
    <location>
        <begin position="41"/>
        <end position="62"/>
    </location>
</feature>
<dbReference type="AlphaFoldDB" id="G8ZQD5"/>
<evidence type="ECO:0000256" key="3">
    <source>
        <dbReference type="ARBA" id="ARBA00023015"/>
    </source>
</evidence>
<dbReference type="GO" id="GO:0000987">
    <property type="term" value="F:cis-regulatory region sequence-specific DNA binding"/>
    <property type="evidence" value="ECO:0007669"/>
    <property type="project" value="EnsemblFungi"/>
</dbReference>
<keyword evidence="10" id="KW-1185">Reference proteome</keyword>
<evidence type="ECO:0000259" key="8">
    <source>
        <dbReference type="PROSITE" id="PS50066"/>
    </source>
</evidence>
<dbReference type="SMART" id="SM00432">
    <property type="entry name" value="MADS"/>
    <property type="match status" value="1"/>
</dbReference>
<dbReference type="InterPro" id="IPR033897">
    <property type="entry name" value="SRF-like_MADS-box"/>
</dbReference>
<dbReference type="RefSeq" id="XP_003680040.1">
    <property type="nucleotide sequence ID" value="XM_003679992.1"/>
</dbReference>
<evidence type="ECO:0000256" key="7">
    <source>
        <dbReference type="SAM" id="MobiDB-lite"/>
    </source>
</evidence>
<dbReference type="PRINTS" id="PR00404">
    <property type="entry name" value="MADSDOMAIN"/>
</dbReference>
<organism evidence="9 10">
    <name type="scientific">Torulaspora delbrueckii</name>
    <name type="common">Yeast</name>
    <name type="synonym">Candida colliculosa</name>
    <dbReference type="NCBI Taxonomy" id="4950"/>
    <lineage>
        <taxon>Eukaryota</taxon>
        <taxon>Fungi</taxon>
        <taxon>Dikarya</taxon>
        <taxon>Ascomycota</taxon>
        <taxon>Saccharomycotina</taxon>
        <taxon>Saccharomycetes</taxon>
        <taxon>Saccharomycetales</taxon>
        <taxon>Saccharomycetaceae</taxon>
        <taxon>Torulaspora</taxon>
    </lineage>
</organism>
<proteinExistence type="predicted"/>
<dbReference type="GO" id="GO:1900079">
    <property type="term" value="P:regulation of arginine biosynthetic process"/>
    <property type="evidence" value="ECO:0007669"/>
    <property type="project" value="EnsemblFungi"/>
</dbReference>
<keyword evidence="2" id="KW-0056">Arginine metabolism</keyword>
<dbReference type="GO" id="GO:0000981">
    <property type="term" value="F:DNA-binding transcription factor activity, RNA polymerase II-specific"/>
    <property type="evidence" value="ECO:0007669"/>
    <property type="project" value="InterPro"/>
</dbReference>
<protein>
    <recommendedName>
        <fullName evidence="8">MADS-box domain-containing protein</fullName>
    </recommendedName>
</protein>
<dbReference type="STRING" id="1076872.G8ZQD5"/>
<dbReference type="GO" id="GO:0006525">
    <property type="term" value="P:arginine metabolic process"/>
    <property type="evidence" value="ECO:0007669"/>
    <property type="project" value="UniProtKB-KW"/>
</dbReference>
<evidence type="ECO:0000256" key="5">
    <source>
        <dbReference type="ARBA" id="ARBA00023163"/>
    </source>
</evidence>
<evidence type="ECO:0000313" key="9">
    <source>
        <dbReference type="EMBL" id="CCE90829.1"/>
    </source>
</evidence>
<evidence type="ECO:0000313" key="10">
    <source>
        <dbReference type="Proteomes" id="UP000005627"/>
    </source>
</evidence>
<dbReference type="SUPFAM" id="SSF55455">
    <property type="entry name" value="SRF-like"/>
    <property type="match status" value="1"/>
</dbReference>
<dbReference type="HOGENOM" id="CLU_140518_0_0_1"/>
<dbReference type="InParanoid" id="G8ZQD5"/>
<dbReference type="GO" id="GO:0005634">
    <property type="term" value="C:nucleus"/>
    <property type="evidence" value="ECO:0007669"/>
    <property type="project" value="UniProtKB-SubCell"/>
</dbReference>
<dbReference type="Proteomes" id="UP000005627">
    <property type="component" value="Chromosome 2"/>
</dbReference>
<keyword evidence="5" id="KW-0804">Transcription</keyword>
<reference evidence="9 10" key="1">
    <citation type="journal article" date="2011" name="Proc. Natl. Acad. Sci. U.S.A.">
        <title>Evolutionary erosion of yeast sex chromosomes by mating-type switching accidents.</title>
        <authorList>
            <person name="Gordon J.L."/>
            <person name="Armisen D."/>
            <person name="Proux-Wera E."/>
            <person name="Oheigeartaigh S.S."/>
            <person name="Byrne K.P."/>
            <person name="Wolfe K.H."/>
        </authorList>
    </citation>
    <scope>NUCLEOTIDE SEQUENCE [LARGE SCALE GENOMIC DNA]</scope>
    <source>
        <strain evidence="10">ATCC 10662 / CBS 1146 / NBRC 0425 / NCYC 2629 / NRRL Y-866</strain>
    </source>
</reference>
<evidence type="ECO:0000256" key="2">
    <source>
        <dbReference type="ARBA" id="ARBA00022503"/>
    </source>
</evidence>